<dbReference type="OrthoDB" id="3219396at2759"/>
<organism evidence="2 3">
    <name type="scientific">Rhizopus stolonifer</name>
    <name type="common">Rhizopus nigricans</name>
    <dbReference type="NCBI Taxonomy" id="4846"/>
    <lineage>
        <taxon>Eukaryota</taxon>
        <taxon>Fungi</taxon>
        <taxon>Fungi incertae sedis</taxon>
        <taxon>Mucoromycota</taxon>
        <taxon>Mucoromycotina</taxon>
        <taxon>Mucoromycetes</taxon>
        <taxon>Mucorales</taxon>
        <taxon>Mucorineae</taxon>
        <taxon>Rhizopodaceae</taxon>
        <taxon>Rhizopus</taxon>
    </lineage>
</organism>
<name>A0A367IWA8_RHIST</name>
<dbReference type="Proteomes" id="UP000253551">
    <property type="component" value="Unassembled WGS sequence"/>
</dbReference>
<dbReference type="Gene3D" id="1.20.1280.50">
    <property type="match status" value="1"/>
</dbReference>
<feature type="domain" description="F-box" evidence="1">
    <location>
        <begin position="1"/>
        <end position="42"/>
    </location>
</feature>
<dbReference type="Pfam" id="PF12937">
    <property type="entry name" value="F-box-like"/>
    <property type="match status" value="1"/>
</dbReference>
<dbReference type="SMART" id="SM00256">
    <property type="entry name" value="FBOX"/>
    <property type="match status" value="1"/>
</dbReference>
<dbReference type="InterPro" id="IPR032675">
    <property type="entry name" value="LRR_dom_sf"/>
</dbReference>
<sequence length="427" mass="49680">MLLNPILQQIFSHLSLPDRLRASRVCRKWYMSCNDPYLYQHIVLEDLEFNVLLQAMEYITMIRPRIKSITIKGCYSEFIQNTIVPVQFIQQHAKQPLLFSPIRVLQPARRRQEYQSRGFELHNHFSDLFSQFLELGQSTLHSIKIVDCDLDFEMTELFCSVACHAQTLETFCYMNNNDKGLASSGLLQAIVSGSPCMRHFQGTHAGMNDTVLMTMARHWPLLESITLSSPKSKDRVSDNELDLVHDTSPTLAISNRAFWELLCKCSHLRILELHDLACMTNHDLALYLSYRDALRDQKRTRYSSYDTPLMKRHYYKPSHTPANTSLPGASLKELRIYKYITTPLSMPGFYDTLRLFPNLEYFEYATNFHTFNNQFQGVTPDMFEAEQKAVARFMATQNSLNYVDQWNQPITREQRLIAGMTVRSDQH</sequence>
<comment type="caution">
    <text evidence="2">The sequence shown here is derived from an EMBL/GenBank/DDBJ whole genome shotgun (WGS) entry which is preliminary data.</text>
</comment>
<keyword evidence="3" id="KW-1185">Reference proteome</keyword>
<proteinExistence type="predicted"/>
<gene>
    <name evidence="2" type="ORF">CU098_006534</name>
</gene>
<evidence type="ECO:0000313" key="3">
    <source>
        <dbReference type="Proteomes" id="UP000253551"/>
    </source>
</evidence>
<protein>
    <recommendedName>
        <fullName evidence="1">F-box domain-containing protein</fullName>
    </recommendedName>
</protein>
<accession>A0A367IWA8</accession>
<dbReference type="Gene3D" id="3.80.10.10">
    <property type="entry name" value="Ribonuclease Inhibitor"/>
    <property type="match status" value="1"/>
</dbReference>
<evidence type="ECO:0000313" key="2">
    <source>
        <dbReference type="EMBL" id="RCH81964.1"/>
    </source>
</evidence>
<evidence type="ECO:0000259" key="1">
    <source>
        <dbReference type="PROSITE" id="PS50181"/>
    </source>
</evidence>
<dbReference type="InterPro" id="IPR001810">
    <property type="entry name" value="F-box_dom"/>
</dbReference>
<dbReference type="InterPro" id="IPR036047">
    <property type="entry name" value="F-box-like_dom_sf"/>
</dbReference>
<dbReference type="SUPFAM" id="SSF81383">
    <property type="entry name" value="F-box domain"/>
    <property type="match status" value="1"/>
</dbReference>
<dbReference type="PROSITE" id="PS50181">
    <property type="entry name" value="FBOX"/>
    <property type="match status" value="1"/>
</dbReference>
<dbReference type="AlphaFoldDB" id="A0A367IWA8"/>
<dbReference type="STRING" id="4846.A0A367IWA8"/>
<dbReference type="EMBL" id="PJQM01005290">
    <property type="protein sequence ID" value="RCH81964.1"/>
    <property type="molecule type" value="Genomic_DNA"/>
</dbReference>
<reference evidence="2 3" key="1">
    <citation type="journal article" date="2018" name="G3 (Bethesda)">
        <title>Phylogenetic and Phylogenomic Definition of Rhizopus Species.</title>
        <authorList>
            <person name="Gryganskyi A.P."/>
            <person name="Golan J."/>
            <person name="Dolatabadi S."/>
            <person name="Mondo S."/>
            <person name="Robb S."/>
            <person name="Idnurm A."/>
            <person name="Muszewska A."/>
            <person name="Steczkiewicz K."/>
            <person name="Masonjones S."/>
            <person name="Liao H.L."/>
            <person name="Gajdeczka M.T."/>
            <person name="Anike F."/>
            <person name="Vuek A."/>
            <person name="Anishchenko I.M."/>
            <person name="Voigt K."/>
            <person name="de Hoog G.S."/>
            <person name="Smith M.E."/>
            <person name="Heitman J."/>
            <person name="Vilgalys R."/>
            <person name="Stajich J.E."/>
        </authorList>
    </citation>
    <scope>NUCLEOTIDE SEQUENCE [LARGE SCALE GENOMIC DNA]</scope>
    <source>
        <strain evidence="2 3">LSU 92-RS-03</strain>
    </source>
</reference>